<evidence type="ECO:0000313" key="2">
    <source>
        <dbReference type="Proteomes" id="UP001596422"/>
    </source>
</evidence>
<dbReference type="PANTHER" id="PTHR30270">
    <property type="entry name" value="THIAMINE-MONOPHOSPHATE KINASE"/>
    <property type="match status" value="1"/>
</dbReference>
<evidence type="ECO:0000313" key="1">
    <source>
        <dbReference type="EMBL" id="MFC6670196.1"/>
    </source>
</evidence>
<comment type="caution">
    <text evidence="1">The sequence shown here is derived from an EMBL/GenBank/DDBJ whole genome shotgun (WGS) entry which is preliminary data.</text>
</comment>
<proteinExistence type="predicted"/>
<name>A0ABW1ZYB9_9GAMM</name>
<gene>
    <name evidence="1" type="ORF">ACFQDL_08940</name>
</gene>
<keyword evidence="2" id="KW-1185">Reference proteome</keyword>
<dbReference type="InterPro" id="IPR006283">
    <property type="entry name" value="ThiL-like"/>
</dbReference>
<accession>A0ABW1ZYB9</accession>
<dbReference type="Proteomes" id="UP001596422">
    <property type="component" value="Unassembled WGS sequence"/>
</dbReference>
<dbReference type="RefSeq" id="WP_379908702.1">
    <property type="nucleotide sequence ID" value="NZ_JBHSWE010000001.1"/>
</dbReference>
<dbReference type="GO" id="GO:0016301">
    <property type="term" value="F:kinase activity"/>
    <property type="evidence" value="ECO:0007669"/>
    <property type="project" value="UniProtKB-KW"/>
</dbReference>
<keyword evidence="1" id="KW-0808">Transferase</keyword>
<dbReference type="PANTHER" id="PTHR30270:SF0">
    <property type="entry name" value="THIAMINE-MONOPHOSPHATE KINASE"/>
    <property type="match status" value="1"/>
</dbReference>
<protein>
    <submittedName>
        <fullName evidence="1">Thiamine-monophosphate kinase</fullName>
    </submittedName>
</protein>
<dbReference type="SUPFAM" id="SSF56042">
    <property type="entry name" value="PurM C-terminal domain-like"/>
    <property type="match status" value="1"/>
</dbReference>
<dbReference type="InterPro" id="IPR036676">
    <property type="entry name" value="PurM-like_C_sf"/>
</dbReference>
<reference evidence="2" key="1">
    <citation type="journal article" date="2019" name="Int. J. Syst. Evol. Microbiol.">
        <title>The Global Catalogue of Microorganisms (GCM) 10K type strain sequencing project: providing services to taxonomists for standard genome sequencing and annotation.</title>
        <authorList>
            <consortium name="The Broad Institute Genomics Platform"/>
            <consortium name="The Broad Institute Genome Sequencing Center for Infectious Disease"/>
            <person name="Wu L."/>
            <person name="Ma J."/>
        </authorList>
    </citation>
    <scope>NUCLEOTIDE SEQUENCE [LARGE SCALE GENOMIC DNA]</scope>
    <source>
        <strain evidence="2">NBRC 111756</strain>
    </source>
</reference>
<sequence>MLADLGHVLEASGVGARVERQRLPLSPALIDYCGLEQARDWALGGGEDYELCFTVPQSRWEALAEALRGHGVAVTCVGEVLPAAAGLQLEDGGRRLELPEAGYNHFAGGDDKES</sequence>
<organism evidence="1 2">
    <name type="scientific">Marinobacterium aestuariivivens</name>
    <dbReference type="NCBI Taxonomy" id="1698799"/>
    <lineage>
        <taxon>Bacteria</taxon>
        <taxon>Pseudomonadati</taxon>
        <taxon>Pseudomonadota</taxon>
        <taxon>Gammaproteobacteria</taxon>
        <taxon>Oceanospirillales</taxon>
        <taxon>Oceanospirillaceae</taxon>
        <taxon>Marinobacterium</taxon>
    </lineage>
</organism>
<dbReference type="EMBL" id="JBHSWE010000001">
    <property type="protein sequence ID" value="MFC6670196.1"/>
    <property type="molecule type" value="Genomic_DNA"/>
</dbReference>
<keyword evidence="1" id="KW-0418">Kinase</keyword>
<dbReference type="Gene3D" id="3.90.650.10">
    <property type="entry name" value="PurM-like C-terminal domain"/>
    <property type="match status" value="1"/>
</dbReference>